<keyword evidence="5" id="KW-1185">Reference proteome</keyword>
<dbReference type="PANTHER" id="PTHR11439">
    <property type="entry name" value="GAG-POL-RELATED RETROTRANSPOSON"/>
    <property type="match status" value="1"/>
</dbReference>
<dbReference type="AlphaFoldDB" id="A0AAW1HQM2"/>
<accession>A0AAW1HQM2</accession>
<dbReference type="EMBL" id="JASPKY010001136">
    <property type="protein sequence ID" value="KAK9678974.1"/>
    <property type="molecule type" value="Genomic_DNA"/>
</dbReference>
<keyword evidence="4" id="KW-0548">Nucleotidyltransferase</keyword>
<organism evidence="4 5">
    <name type="scientific">Popillia japonica</name>
    <name type="common">Japanese beetle</name>
    <dbReference type="NCBI Taxonomy" id="7064"/>
    <lineage>
        <taxon>Eukaryota</taxon>
        <taxon>Metazoa</taxon>
        <taxon>Ecdysozoa</taxon>
        <taxon>Arthropoda</taxon>
        <taxon>Hexapoda</taxon>
        <taxon>Insecta</taxon>
        <taxon>Pterygota</taxon>
        <taxon>Neoptera</taxon>
        <taxon>Endopterygota</taxon>
        <taxon>Coleoptera</taxon>
        <taxon>Polyphaga</taxon>
        <taxon>Scarabaeiformia</taxon>
        <taxon>Scarabaeidae</taxon>
        <taxon>Rutelinae</taxon>
        <taxon>Popillia</taxon>
    </lineage>
</organism>
<feature type="domain" description="Reverse transcriptase Ty1/copia-type" evidence="2">
    <location>
        <begin position="134"/>
        <end position="246"/>
    </location>
</feature>
<gene>
    <name evidence="4" type="ORF">QE152_g40388</name>
</gene>
<name>A0AAW1HQM2_POPJA</name>
<evidence type="ECO:0000313" key="5">
    <source>
        <dbReference type="Proteomes" id="UP001458880"/>
    </source>
</evidence>
<protein>
    <submittedName>
        <fullName evidence="4">Reverse transcriptase (RNA-dependent DNA polymerase)</fullName>
    </submittedName>
</protein>
<dbReference type="InterPro" id="IPR043502">
    <property type="entry name" value="DNA/RNA_pol_sf"/>
</dbReference>
<feature type="region of interest" description="Disordered" evidence="1">
    <location>
        <begin position="42"/>
        <end position="79"/>
    </location>
</feature>
<sequence length="559" mass="65029">MGYVNNGYRLWDIERQKIIVSRNNIFDEGQSISNQRVKLTTNEESKIEKENDAETEGSEENSIDNNNKDIQREEEQPKRTRYIPKRFEDYEMNLMMALTVGNMKIEEVPENHSDAIERGWAKAIQEELLSHKKNKTWDIVNTPKNKEIIDSRWVFRQKEVQGEEVKKARLVARGFLQSELNEEVYAPVARMMTIKILLSLAVQNDMHIHQLDVKCAFLNGFLKQPVYMKIPEGVEGHNSDDKVYDLLLISKYLSKLEDIKNKLVKVFEMTDLSNELKFKFLGIDISKIENGLVLSQKHLINKVLKTFNMENCKGCNVPIQPKLNVTIDKNKNENCKTLPYRELIGYLMYIMLGTRPDLCFSVTYFSQFQSCYNSNVWQYLKQVLRYLKGTENYGLYYAKSKVNDVICAYVDADFANNVDDRKSLTGFMLKVFNNVVFWKTKKQATVALSSAEAEYIALSQCLTECIYVAQLLTDTLKTDPYPIKIFEDNQSSIKMASTFETRRTKHIDVKYHFVKDLVANNKVTIHYMPSAEQIADIFTKPLSFEKFSYFRSKLDIIQC</sequence>
<feature type="compositionally biased region" description="Acidic residues" evidence="1">
    <location>
        <begin position="53"/>
        <end position="62"/>
    </location>
</feature>
<feature type="domain" description="Retroviral polymerase SH3-like" evidence="3">
    <location>
        <begin position="2"/>
        <end position="34"/>
    </location>
</feature>
<dbReference type="Pfam" id="PF25597">
    <property type="entry name" value="SH3_retrovirus"/>
    <property type="match status" value="1"/>
</dbReference>
<feature type="compositionally biased region" description="Basic and acidic residues" evidence="1">
    <location>
        <begin position="66"/>
        <end position="78"/>
    </location>
</feature>
<keyword evidence="4" id="KW-0695">RNA-directed DNA polymerase</keyword>
<proteinExistence type="predicted"/>
<dbReference type="CDD" id="cd09272">
    <property type="entry name" value="RNase_HI_RT_Ty1"/>
    <property type="match status" value="1"/>
</dbReference>
<dbReference type="GO" id="GO:0003964">
    <property type="term" value="F:RNA-directed DNA polymerase activity"/>
    <property type="evidence" value="ECO:0007669"/>
    <property type="project" value="UniProtKB-KW"/>
</dbReference>
<dbReference type="InterPro" id="IPR013103">
    <property type="entry name" value="RVT_2"/>
</dbReference>
<reference evidence="4 5" key="1">
    <citation type="journal article" date="2024" name="BMC Genomics">
        <title>De novo assembly and annotation of Popillia japonica's genome with initial clues to its potential as an invasive pest.</title>
        <authorList>
            <person name="Cucini C."/>
            <person name="Boschi S."/>
            <person name="Funari R."/>
            <person name="Cardaioli E."/>
            <person name="Iannotti N."/>
            <person name="Marturano G."/>
            <person name="Paoli F."/>
            <person name="Bruttini M."/>
            <person name="Carapelli A."/>
            <person name="Frati F."/>
            <person name="Nardi F."/>
        </authorList>
    </citation>
    <scope>NUCLEOTIDE SEQUENCE [LARGE SCALE GENOMIC DNA]</scope>
    <source>
        <strain evidence="4">DMR45628</strain>
    </source>
</reference>
<dbReference type="PANTHER" id="PTHR11439:SF483">
    <property type="entry name" value="PEPTIDE SYNTHASE GLIP-LIKE, PUTATIVE (AFU_ORTHOLOGUE AFUA_3G12920)-RELATED"/>
    <property type="match status" value="1"/>
</dbReference>
<dbReference type="Proteomes" id="UP001458880">
    <property type="component" value="Unassembled WGS sequence"/>
</dbReference>
<evidence type="ECO:0000259" key="3">
    <source>
        <dbReference type="Pfam" id="PF25597"/>
    </source>
</evidence>
<dbReference type="InterPro" id="IPR057670">
    <property type="entry name" value="SH3_retrovirus"/>
</dbReference>
<dbReference type="Pfam" id="PF07727">
    <property type="entry name" value="RVT_2"/>
    <property type="match status" value="1"/>
</dbReference>
<keyword evidence="4" id="KW-0808">Transferase</keyword>
<evidence type="ECO:0000256" key="1">
    <source>
        <dbReference type="SAM" id="MobiDB-lite"/>
    </source>
</evidence>
<evidence type="ECO:0000259" key="2">
    <source>
        <dbReference type="Pfam" id="PF07727"/>
    </source>
</evidence>
<comment type="caution">
    <text evidence="4">The sequence shown here is derived from an EMBL/GenBank/DDBJ whole genome shotgun (WGS) entry which is preliminary data.</text>
</comment>
<evidence type="ECO:0000313" key="4">
    <source>
        <dbReference type="EMBL" id="KAK9678974.1"/>
    </source>
</evidence>
<dbReference type="SUPFAM" id="SSF56672">
    <property type="entry name" value="DNA/RNA polymerases"/>
    <property type="match status" value="1"/>
</dbReference>
<feature type="compositionally biased region" description="Basic and acidic residues" evidence="1">
    <location>
        <begin position="42"/>
        <end position="52"/>
    </location>
</feature>